<dbReference type="InterPro" id="IPR035965">
    <property type="entry name" value="PAS-like_dom_sf"/>
</dbReference>
<comment type="cofactor">
    <cofactor evidence="1">
        <name>Mg(2+)</name>
        <dbReference type="ChEBI" id="CHEBI:18420"/>
    </cofactor>
</comment>
<dbReference type="InterPro" id="IPR013655">
    <property type="entry name" value="PAS_fold_3"/>
</dbReference>
<dbReference type="InterPro" id="IPR000160">
    <property type="entry name" value="GGDEF_dom"/>
</dbReference>
<dbReference type="InterPro" id="IPR029787">
    <property type="entry name" value="Nucleotide_cyclase"/>
</dbReference>
<feature type="domain" description="PAC" evidence="3">
    <location>
        <begin position="496"/>
        <end position="547"/>
    </location>
</feature>
<dbReference type="InterPro" id="IPR001633">
    <property type="entry name" value="EAL_dom"/>
</dbReference>
<dbReference type="InterPro" id="IPR013656">
    <property type="entry name" value="PAS_4"/>
</dbReference>
<feature type="domain" description="PAC" evidence="3">
    <location>
        <begin position="368"/>
        <end position="421"/>
    </location>
</feature>
<dbReference type="PROSITE" id="PS50112">
    <property type="entry name" value="PAS"/>
    <property type="match status" value="4"/>
</dbReference>
<reference evidence="6" key="2">
    <citation type="submission" date="2020-09" db="EMBL/GenBank/DDBJ databases">
        <authorList>
            <person name="Sun Q."/>
            <person name="Kim S."/>
        </authorList>
    </citation>
    <scope>NUCLEOTIDE SEQUENCE</scope>
    <source>
        <strain evidence="6">KCTC 32020</strain>
    </source>
</reference>
<dbReference type="Pfam" id="PF13426">
    <property type="entry name" value="PAS_9"/>
    <property type="match status" value="1"/>
</dbReference>
<feature type="domain" description="PAS" evidence="2">
    <location>
        <begin position="165"/>
        <end position="236"/>
    </location>
</feature>
<dbReference type="CDD" id="cd00130">
    <property type="entry name" value="PAS"/>
    <property type="match status" value="5"/>
</dbReference>
<dbReference type="Pfam" id="PF08447">
    <property type="entry name" value="PAS_3"/>
    <property type="match status" value="3"/>
</dbReference>
<dbReference type="OrthoDB" id="9787514at2"/>
<evidence type="ECO:0000256" key="1">
    <source>
        <dbReference type="ARBA" id="ARBA00001946"/>
    </source>
</evidence>
<dbReference type="PANTHER" id="PTHR44757:SF4">
    <property type="entry name" value="DIGUANYLATE CYCLASE DGCE-RELATED"/>
    <property type="match status" value="1"/>
</dbReference>
<keyword evidence="7" id="KW-1185">Reference proteome</keyword>
<dbReference type="PROSITE" id="PS50883">
    <property type="entry name" value="EAL"/>
    <property type="match status" value="1"/>
</dbReference>
<dbReference type="InterPro" id="IPR035919">
    <property type="entry name" value="EAL_sf"/>
</dbReference>
<dbReference type="NCBIfam" id="TIGR00254">
    <property type="entry name" value="GGDEF"/>
    <property type="match status" value="1"/>
</dbReference>
<dbReference type="FunFam" id="3.30.70.270:FF:000001">
    <property type="entry name" value="Diguanylate cyclase domain protein"/>
    <property type="match status" value="1"/>
</dbReference>
<dbReference type="Gene3D" id="3.30.70.270">
    <property type="match status" value="1"/>
</dbReference>
<feature type="domain" description="PAC" evidence="3">
    <location>
        <begin position="112"/>
        <end position="164"/>
    </location>
</feature>
<reference evidence="6" key="1">
    <citation type="journal article" date="2014" name="Int. J. Syst. Evol. Microbiol.">
        <title>Complete genome sequence of Corynebacterium casei LMG S-19264T (=DSM 44701T), isolated from a smear-ripened cheese.</title>
        <authorList>
            <consortium name="US DOE Joint Genome Institute (JGI-PGF)"/>
            <person name="Walter F."/>
            <person name="Albersmeier A."/>
            <person name="Kalinowski J."/>
            <person name="Ruckert C."/>
        </authorList>
    </citation>
    <scope>NUCLEOTIDE SEQUENCE</scope>
    <source>
        <strain evidence="6">KCTC 32020</strain>
    </source>
</reference>
<protein>
    <submittedName>
        <fullName evidence="6">Uncharacterized protein</fullName>
    </submittedName>
</protein>
<feature type="domain" description="PAS" evidence="2">
    <location>
        <begin position="39"/>
        <end position="109"/>
    </location>
</feature>
<dbReference type="InterPro" id="IPR000700">
    <property type="entry name" value="PAS-assoc_C"/>
</dbReference>
<dbReference type="InterPro" id="IPR001610">
    <property type="entry name" value="PAC"/>
</dbReference>
<dbReference type="InterPro" id="IPR043128">
    <property type="entry name" value="Rev_trsase/Diguanyl_cyclase"/>
</dbReference>
<dbReference type="Pfam" id="PF08448">
    <property type="entry name" value="PAS_4"/>
    <property type="match status" value="1"/>
</dbReference>
<dbReference type="Gene3D" id="3.30.450.20">
    <property type="entry name" value="PAS domain"/>
    <property type="match status" value="5"/>
</dbReference>
<dbReference type="Pfam" id="PF00990">
    <property type="entry name" value="GGDEF"/>
    <property type="match status" value="1"/>
</dbReference>
<dbReference type="Proteomes" id="UP000636453">
    <property type="component" value="Unassembled WGS sequence"/>
</dbReference>
<feature type="domain" description="PAC" evidence="3">
    <location>
        <begin position="624"/>
        <end position="676"/>
    </location>
</feature>
<dbReference type="SMART" id="SM00091">
    <property type="entry name" value="PAS"/>
    <property type="match status" value="4"/>
</dbReference>
<dbReference type="CDD" id="cd01948">
    <property type="entry name" value="EAL"/>
    <property type="match status" value="1"/>
</dbReference>
<sequence length="1108" mass="123987">MAPPFVTSAPLLRLDAPTAPDDCGRSCDLERAARELAVSEARFRALAEASPLGVFHCDADGGCTYVNARWEEIYGMPFERARGDGWMRGIHPDDAGRVAARWREMVRAGGEYDQQFRVCDADGRVRHIRARARPLRGGDGAIDGFVGTVADITELQHTLQQLRESEERLRRLYECTPAMLHSIDAEGRLISVSDHWLAKLGYRREDVLGRPSIEFLTPESRRHALEVVLPEFFRAGRCDGVRYRMLKRDGGVLEVELSAILERDADGRPLRSMAVLQDVTARLRAERALQEERQRLARVIEGTQAGAWEWNLVTGELRTNEQWARLLGYAVDDAPRTAAAWAEGIHREDAERAVERLKRHLRGELPYHECEMRVRHRAGHWIWILVRGQVMTWAADGRCEWMYGTVIDISARKQQEEELRKSQDLLDRTGEVAGIGGWSLDLWSGEIQWSDVTCRLHGVPAGHRPTLETMLAFYPPEARAQLQTALERAGHAGEGFDLELPLRRADGSEIWVRAVGTAEREDGRPVRLVGALQDITEQRRIKQELAEQHELLRVTLESIGDGVVTTDADGRVMWLNPVAERLSGWRDGEARGQPLARVLDLRDEASGVAVRDPIACCLQDGHIVASGIRLVARDGRAYGIEYSVAPIRDAQGAVLGAVLVFRDVTEQRRLAEEMNWRATHDPLTGLVNRTEFEARLGRALQQAQADGTQYALLYIDLDDFKLVNDACGHTVGDQMLQQVGRLLTSGVRASDTVARLGGDEFAIILERCTVTKAQRVAQQICDRMDDFRFAHEGRRFRIGTSIGVVPVDRRWATTAAILQAADTSCYAAKMAGRNRYHLWFDTDQAMRARQGEMHWATRIENALDEDRFVLFAQRLLPLKPDNDGIHAEVLLRLRDNEGHMVPPGAFLPAAERFHLASRIDRWVLRHTVDWVKSLDDPRRLATLCINLSGQSISDRAFHQHAIELLTDAGPLVCQRLCLEITETATVTNLGDAADFMRQIRALGVQVALDDFGAGASSFGYLKALPVDALKIDGQFIRDIIDDPLDEAAVRCFVDVARVVGVKTVAEFVDRPEVLAKVREVGIDYAQGFLVHRPEPIERLLAAAVAGPV</sequence>
<dbReference type="EMBL" id="BNCF01000002">
    <property type="protein sequence ID" value="GHE26902.1"/>
    <property type="molecule type" value="Genomic_DNA"/>
</dbReference>
<dbReference type="SUPFAM" id="SSF141868">
    <property type="entry name" value="EAL domain-like"/>
    <property type="match status" value="1"/>
</dbReference>
<dbReference type="SMART" id="SM00086">
    <property type="entry name" value="PAC"/>
    <property type="match status" value="5"/>
</dbReference>
<feature type="domain" description="PAS" evidence="2">
    <location>
        <begin position="548"/>
        <end position="621"/>
    </location>
</feature>
<dbReference type="InterPro" id="IPR000014">
    <property type="entry name" value="PAS"/>
</dbReference>
<dbReference type="SUPFAM" id="SSF55785">
    <property type="entry name" value="PYP-like sensor domain (PAS domain)"/>
    <property type="match status" value="5"/>
</dbReference>
<feature type="domain" description="PAS" evidence="2">
    <location>
        <begin position="292"/>
        <end position="364"/>
    </location>
</feature>
<name>A0A919D8A6_9GAMM</name>
<feature type="domain" description="GGDEF" evidence="5">
    <location>
        <begin position="708"/>
        <end position="841"/>
    </location>
</feature>
<feature type="domain" description="EAL" evidence="4">
    <location>
        <begin position="852"/>
        <end position="1107"/>
    </location>
</feature>
<dbReference type="PROSITE" id="PS50887">
    <property type="entry name" value="GGDEF"/>
    <property type="match status" value="1"/>
</dbReference>
<feature type="domain" description="PAC" evidence="3">
    <location>
        <begin position="239"/>
        <end position="291"/>
    </location>
</feature>
<dbReference type="PROSITE" id="PS50113">
    <property type="entry name" value="PAC"/>
    <property type="match status" value="5"/>
</dbReference>
<dbReference type="CDD" id="cd01949">
    <property type="entry name" value="GGDEF"/>
    <property type="match status" value="1"/>
</dbReference>
<comment type="caution">
    <text evidence="6">The sequence shown here is derived from an EMBL/GenBank/DDBJ whole genome shotgun (WGS) entry which is preliminary data.</text>
</comment>
<gene>
    <name evidence="6" type="ORF">GCM10007167_05060</name>
</gene>
<organism evidence="6 7">
    <name type="scientific">Vulcaniibacterium thermophilum</name>
    <dbReference type="NCBI Taxonomy" id="1169913"/>
    <lineage>
        <taxon>Bacteria</taxon>
        <taxon>Pseudomonadati</taxon>
        <taxon>Pseudomonadota</taxon>
        <taxon>Gammaproteobacteria</taxon>
        <taxon>Lysobacterales</taxon>
        <taxon>Lysobacteraceae</taxon>
        <taxon>Vulcaniibacterium</taxon>
    </lineage>
</organism>
<evidence type="ECO:0000313" key="7">
    <source>
        <dbReference type="Proteomes" id="UP000636453"/>
    </source>
</evidence>
<dbReference type="Gene3D" id="3.20.20.450">
    <property type="entry name" value="EAL domain"/>
    <property type="match status" value="1"/>
</dbReference>
<dbReference type="GO" id="GO:0003824">
    <property type="term" value="F:catalytic activity"/>
    <property type="evidence" value="ECO:0007669"/>
    <property type="project" value="UniProtKB-ARBA"/>
</dbReference>
<evidence type="ECO:0000259" key="4">
    <source>
        <dbReference type="PROSITE" id="PS50883"/>
    </source>
</evidence>
<proteinExistence type="predicted"/>
<dbReference type="FunFam" id="3.30.450.20:FF:000099">
    <property type="entry name" value="Sensory box sensor histidine kinase"/>
    <property type="match status" value="1"/>
</dbReference>
<evidence type="ECO:0000259" key="5">
    <source>
        <dbReference type="PROSITE" id="PS50887"/>
    </source>
</evidence>
<evidence type="ECO:0000259" key="2">
    <source>
        <dbReference type="PROSITE" id="PS50112"/>
    </source>
</evidence>
<dbReference type="NCBIfam" id="TIGR00229">
    <property type="entry name" value="sensory_box"/>
    <property type="match status" value="5"/>
</dbReference>
<evidence type="ECO:0000259" key="3">
    <source>
        <dbReference type="PROSITE" id="PS50113"/>
    </source>
</evidence>
<dbReference type="AlphaFoldDB" id="A0A919D8A6"/>
<dbReference type="SUPFAM" id="SSF55073">
    <property type="entry name" value="Nucleotide cyclase"/>
    <property type="match status" value="1"/>
</dbReference>
<dbReference type="SMART" id="SM00267">
    <property type="entry name" value="GGDEF"/>
    <property type="match status" value="1"/>
</dbReference>
<dbReference type="Gene3D" id="2.10.70.100">
    <property type="match status" value="1"/>
</dbReference>
<dbReference type="InterPro" id="IPR052155">
    <property type="entry name" value="Biofilm_reg_signaling"/>
</dbReference>
<evidence type="ECO:0000313" key="6">
    <source>
        <dbReference type="EMBL" id="GHE26902.1"/>
    </source>
</evidence>
<dbReference type="Pfam" id="PF00563">
    <property type="entry name" value="EAL"/>
    <property type="match status" value="1"/>
</dbReference>
<dbReference type="SMART" id="SM00052">
    <property type="entry name" value="EAL"/>
    <property type="match status" value="1"/>
</dbReference>
<dbReference type="PANTHER" id="PTHR44757">
    <property type="entry name" value="DIGUANYLATE CYCLASE DGCP"/>
    <property type="match status" value="1"/>
</dbReference>
<accession>A0A919D8A6</accession>